<keyword evidence="4" id="KW-1185">Reference proteome</keyword>
<evidence type="ECO:0000313" key="4">
    <source>
        <dbReference type="Proteomes" id="UP000282818"/>
    </source>
</evidence>
<reference evidence="3 4" key="1">
    <citation type="submission" date="2019-01" db="EMBL/GenBank/DDBJ databases">
        <authorList>
            <person name="Chen W.-M."/>
        </authorList>
    </citation>
    <scope>NUCLEOTIDE SEQUENCE [LARGE SCALE GENOMIC DNA]</scope>
    <source>
        <strain evidence="3 4">HPM-16</strain>
    </source>
</reference>
<name>A0A437QE56_9GAMM</name>
<keyword evidence="1" id="KW-0175">Coiled coil</keyword>
<evidence type="ECO:0000313" key="3">
    <source>
        <dbReference type="EMBL" id="RVU32719.1"/>
    </source>
</evidence>
<protein>
    <submittedName>
        <fullName evidence="3">Uncharacterized protein</fullName>
    </submittedName>
</protein>
<evidence type="ECO:0000256" key="1">
    <source>
        <dbReference type="SAM" id="Coils"/>
    </source>
</evidence>
<sequence>MANPFYDNSDPGQRFISGETARGGDVDAKFDEVAAGFDKADQRFKQTVSVPETDGFELPDVLTRKGKILEFDEQGKPVTQASASGIRQLEQSAQQSASQCGLLVNQAQHAAGLAQQAASDAELERQQASDQVALASQQVALAQGRVDAAAAQVALAVEQVTQAGREVASAQAEVSRASAQADRAEHEANRAQGYAQAAQNIVTPANSVKSSSAGQQLVVGDVVLVKSAGQRYPMPLSPAVGAEVTLRLGSFDDTLLGYSGNTAERIEGGSDDYLLNIPNIACTFKYFGPTEGWRLI</sequence>
<feature type="coiled-coil region" evidence="1">
    <location>
        <begin position="118"/>
        <end position="187"/>
    </location>
</feature>
<dbReference type="Proteomes" id="UP000282818">
    <property type="component" value="Unassembled WGS sequence"/>
</dbReference>
<dbReference type="AlphaFoldDB" id="A0A437QE56"/>
<dbReference type="RefSeq" id="WP_127692887.1">
    <property type="nucleotide sequence ID" value="NZ_SACQ01000001.1"/>
</dbReference>
<evidence type="ECO:0000256" key="2">
    <source>
        <dbReference type="SAM" id="MobiDB-lite"/>
    </source>
</evidence>
<proteinExistence type="predicted"/>
<accession>A0A437QE56</accession>
<feature type="region of interest" description="Disordered" evidence="2">
    <location>
        <begin position="1"/>
        <end position="22"/>
    </location>
</feature>
<gene>
    <name evidence="3" type="ORF">EOE65_03425</name>
</gene>
<dbReference type="EMBL" id="SACQ01000001">
    <property type="protein sequence ID" value="RVU32719.1"/>
    <property type="molecule type" value="Genomic_DNA"/>
</dbReference>
<comment type="caution">
    <text evidence="3">The sequence shown here is derived from an EMBL/GenBank/DDBJ whole genome shotgun (WGS) entry which is preliminary data.</text>
</comment>
<organism evidence="3 4">
    <name type="scientific">Neptunomonas marina</name>
    <dbReference type="NCBI Taxonomy" id="1815562"/>
    <lineage>
        <taxon>Bacteria</taxon>
        <taxon>Pseudomonadati</taxon>
        <taxon>Pseudomonadota</taxon>
        <taxon>Gammaproteobacteria</taxon>
        <taxon>Oceanospirillales</taxon>
        <taxon>Oceanospirillaceae</taxon>
        <taxon>Neptunomonas</taxon>
    </lineage>
</organism>